<feature type="compositionally biased region" description="Basic and acidic residues" evidence="1">
    <location>
        <begin position="22"/>
        <end position="32"/>
    </location>
</feature>
<organism evidence="3 4">
    <name type="scientific">Abeliophyllum distichum</name>
    <dbReference type="NCBI Taxonomy" id="126358"/>
    <lineage>
        <taxon>Eukaryota</taxon>
        <taxon>Viridiplantae</taxon>
        <taxon>Streptophyta</taxon>
        <taxon>Embryophyta</taxon>
        <taxon>Tracheophyta</taxon>
        <taxon>Spermatophyta</taxon>
        <taxon>Magnoliopsida</taxon>
        <taxon>eudicotyledons</taxon>
        <taxon>Gunneridae</taxon>
        <taxon>Pentapetalae</taxon>
        <taxon>asterids</taxon>
        <taxon>lamiids</taxon>
        <taxon>Lamiales</taxon>
        <taxon>Oleaceae</taxon>
        <taxon>Forsythieae</taxon>
        <taxon>Abeliophyllum</taxon>
    </lineage>
</organism>
<evidence type="ECO:0000313" key="3">
    <source>
        <dbReference type="EMBL" id="KAL2505577.1"/>
    </source>
</evidence>
<dbReference type="InterPro" id="IPR044294">
    <property type="entry name" value="Lipase-like"/>
</dbReference>
<evidence type="ECO:0000256" key="1">
    <source>
        <dbReference type="SAM" id="MobiDB-lite"/>
    </source>
</evidence>
<dbReference type="Pfam" id="PF05057">
    <property type="entry name" value="DUF676"/>
    <property type="match status" value="1"/>
</dbReference>
<dbReference type="PANTHER" id="PTHR12482:SF41">
    <property type="entry name" value="ALPHA_BETA-HYDROLASES SUPERFAMILY PROTEIN"/>
    <property type="match status" value="1"/>
</dbReference>
<dbReference type="FunFam" id="3.40.50.1820:FF:000216">
    <property type="entry name" value="Alpha/beta-Hydrolases superfamily protein"/>
    <property type="match status" value="1"/>
</dbReference>
<sequence length="427" mass="48079">MGSMEMEMETSTATVREEEDQKAETDSNENKLRIKNVKNMAKNKKKKSMFHFIPKLGCMRLNDEFPAVAEKPDGDGSFDVEAGCKQKNREPNHLIVMVNGIIGSAQNWRYAAKQFVKAYPSDVVVHCSESNSSMLTFDGVDVMGTRLANEVISVVDRHPNLQKISFVGHSLGGLIARYAIARLYLQDLSRKPGEENGECQGESNRSFAEEKSKDRIAGLEPVNFITFATPHLGSRGHKQVPLFCGLYSVEKVASRGSWLLGRTGKHLFLTDSDGGKPPLLLQMVNDSEDLKFISALLSFKRRVAYANASFDHVVGWSSSSLRRRNELPKRRNLQKHAKYPHIFDEVASKTVKPQEVHLKAKIARGKTMEMEEEMIRGLTRLSWERIDVTFSGSIQRFLAHNTIQVKTYCINSDGADVIQHMIDNFQL</sequence>
<feature type="region of interest" description="Disordered" evidence="1">
    <location>
        <begin position="1"/>
        <end position="32"/>
    </location>
</feature>
<evidence type="ECO:0000313" key="4">
    <source>
        <dbReference type="Proteomes" id="UP001604336"/>
    </source>
</evidence>
<dbReference type="SUPFAM" id="SSF53474">
    <property type="entry name" value="alpha/beta-Hydrolases"/>
    <property type="match status" value="1"/>
</dbReference>
<feature type="domain" description="DUF676" evidence="2">
    <location>
        <begin position="90"/>
        <end position="318"/>
    </location>
</feature>
<comment type="caution">
    <text evidence="3">The sequence shown here is derived from an EMBL/GenBank/DDBJ whole genome shotgun (WGS) entry which is preliminary data.</text>
</comment>
<keyword evidence="4" id="KW-1185">Reference proteome</keyword>
<dbReference type="PANTHER" id="PTHR12482">
    <property type="entry name" value="LIPASE ROG1-RELATED-RELATED"/>
    <property type="match status" value="1"/>
</dbReference>
<name>A0ABD1SYQ4_9LAMI</name>
<dbReference type="Gene3D" id="3.40.50.1820">
    <property type="entry name" value="alpha/beta hydrolase"/>
    <property type="match status" value="1"/>
</dbReference>
<protein>
    <submittedName>
        <fullName evidence="3">Alpha/beta-Hydrolases superfamily protein</fullName>
    </submittedName>
</protein>
<evidence type="ECO:0000259" key="2">
    <source>
        <dbReference type="Pfam" id="PF05057"/>
    </source>
</evidence>
<dbReference type="Proteomes" id="UP001604336">
    <property type="component" value="Unassembled WGS sequence"/>
</dbReference>
<dbReference type="InterPro" id="IPR029058">
    <property type="entry name" value="AB_hydrolase_fold"/>
</dbReference>
<gene>
    <name evidence="3" type="ORF">Adt_21198</name>
</gene>
<dbReference type="AlphaFoldDB" id="A0ABD1SYQ4"/>
<proteinExistence type="predicted"/>
<dbReference type="InterPro" id="IPR007751">
    <property type="entry name" value="DUF676_lipase-like"/>
</dbReference>
<accession>A0ABD1SYQ4</accession>
<reference evidence="4" key="1">
    <citation type="submission" date="2024-07" db="EMBL/GenBank/DDBJ databases">
        <title>Two chromosome-level genome assemblies of Korean endemic species Abeliophyllum distichum and Forsythia ovata (Oleaceae).</title>
        <authorList>
            <person name="Jang H."/>
        </authorList>
    </citation>
    <scope>NUCLEOTIDE SEQUENCE [LARGE SCALE GENOMIC DNA]</scope>
</reference>
<dbReference type="EMBL" id="JBFOLK010000006">
    <property type="protein sequence ID" value="KAL2505577.1"/>
    <property type="molecule type" value="Genomic_DNA"/>
</dbReference>